<dbReference type="EC" id="1.1.1.58" evidence="5"/>
<dbReference type="Pfam" id="PF08125">
    <property type="entry name" value="Mannitol_dh_C"/>
    <property type="match status" value="1"/>
</dbReference>
<dbReference type="PANTHER" id="PTHR30524:SF0">
    <property type="entry name" value="ALTRONATE OXIDOREDUCTASE-RELATED"/>
    <property type="match status" value="1"/>
</dbReference>
<sequence length="487" mass="54716">MFLNKSNLYTIECETLRKPTVAMLHFPEKVLQFGTGVLLRGLPAYFIDQANSKGIFKGRVVVVKSTSQGDLKSFISQDNLYTLCVEGIQNGEITQQYEINASISRVLSANEQWAEVLATVEQESLEIIISNTTEVGIQKVSEPMFSQVPTSFPGKLLRLLHHRYTYFSGALDKGMVILPTELISNNADMLKAIVLELAAEEELDDAFLSWLSEANYFCNTLVDRIVPGKLSALTQQDRAQKLGYNDSLMIMAEPFRLWAIETSSPKVRSILSFSQADEGVKIVGDIHKFKELKLRLLNGTHSLCCAYALYNGFDTVREAMENADFRAFIQTLMFEEIAVAIESEELSAQECKEFAESVIDRFSNPFLAHRWASITLNYSSKMHLRTVAILKSYVARKGSLPTKFVQGFAAYIQFMCSQKEGANYFAVVRGNMIPLQDEQAAKFYNYWKSPATVVTNVLGDSSLWGEDLTRIAGFVEAIELALKEFQK</sequence>
<dbReference type="RefSeq" id="WP_353547784.1">
    <property type="nucleotide sequence ID" value="NZ_JAGKSB010000015.1"/>
</dbReference>
<comment type="caution">
    <text evidence="5">The sequence shown here is derived from an EMBL/GenBank/DDBJ whole genome shotgun (WGS) entry which is preliminary data.</text>
</comment>
<dbReference type="InterPro" id="IPR013328">
    <property type="entry name" value="6PGD_dom2"/>
</dbReference>
<evidence type="ECO:0000256" key="2">
    <source>
        <dbReference type="ARBA" id="ARBA00023027"/>
    </source>
</evidence>
<gene>
    <name evidence="5" type="ORF">J5U18_12055</name>
</gene>
<dbReference type="GO" id="GO:0009026">
    <property type="term" value="F:tagaturonate reductase activity"/>
    <property type="evidence" value="ECO:0007669"/>
    <property type="project" value="UniProtKB-EC"/>
</dbReference>
<evidence type="ECO:0000256" key="1">
    <source>
        <dbReference type="ARBA" id="ARBA00023002"/>
    </source>
</evidence>
<dbReference type="AlphaFoldDB" id="A0A8T4HDT8"/>
<dbReference type="SUPFAM" id="SSF51735">
    <property type="entry name" value="NAD(P)-binding Rossmann-fold domains"/>
    <property type="match status" value="1"/>
</dbReference>
<keyword evidence="2" id="KW-0520">NAD</keyword>
<dbReference type="InterPro" id="IPR036291">
    <property type="entry name" value="NAD(P)-bd_dom_sf"/>
</dbReference>
<dbReference type="PANTHER" id="PTHR30524">
    <property type="entry name" value="MANNITOL-1-PHOSPHATE 5-DEHYDROGENASE"/>
    <property type="match status" value="1"/>
</dbReference>
<dbReference type="InterPro" id="IPR013118">
    <property type="entry name" value="Mannitol_DH_C"/>
</dbReference>
<organism evidence="5 6">
    <name type="scientific">Rhinopithecimicrobium faecis</name>
    <dbReference type="NCBI Taxonomy" id="2820698"/>
    <lineage>
        <taxon>Bacteria</taxon>
        <taxon>Pseudomonadati</taxon>
        <taxon>Bacteroidota</taxon>
        <taxon>Sphingobacteriia</taxon>
        <taxon>Sphingobacteriales</taxon>
        <taxon>Sphingobacteriaceae</taxon>
        <taxon>Rhinopithecimicrobium</taxon>
    </lineage>
</organism>
<keyword evidence="1 5" id="KW-0560">Oxidoreductase</keyword>
<keyword evidence="6" id="KW-1185">Reference proteome</keyword>
<accession>A0A8T4HDT8</accession>
<reference evidence="5" key="1">
    <citation type="submission" date="2021-03" db="EMBL/GenBank/DDBJ databases">
        <authorList>
            <person name="Lu T."/>
            <person name="Wang Q."/>
            <person name="Han X."/>
        </authorList>
    </citation>
    <scope>NUCLEOTIDE SEQUENCE</scope>
    <source>
        <strain evidence="5">WQ 2009</strain>
    </source>
</reference>
<dbReference type="NCBIfam" id="NF002969">
    <property type="entry name" value="PRK03643.1"/>
    <property type="match status" value="1"/>
</dbReference>
<dbReference type="EMBL" id="JAGKSB010000015">
    <property type="protein sequence ID" value="MBP3944276.1"/>
    <property type="molecule type" value="Genomic_DNA"/>
</dbReference>
<dbReference type="GO" id="GO:0008926">
    <property type="term" value="F:mannitol-1-phosphate 5-dehydrogenase activity"/>
    <property type="evidence" value="ECO:0007669"/>
    <property type="project" value="TreeGrafter"/>
</dbReference>
<feature type="domain" description="Mannitol dehydrogenase C-terminal" evidence="4">
    <location>
        <begin position="285"/>
        <end position="484"/>
    </location>
</feature>
<dbReference type="InterPro" id="IPR008927">
    <property type="entry name" value="6-PGluconate_DH-like_C_sf"/>
</dbReference>
<dbReference type="GO" id="GO:0005829">
    <property type="term" value="C:cytosol"/>
    <property type="evidence" value="ECO:0007669"/>
    <property type="project" value="TreeGrafter"/>
</dbReference>
<evidence type="ECO:0000259" key="4">
    <source>
        <dbReference type="Pfam" id="PF08125"/>
    </source>
</evidence>
<feature type="domain" description="Mannitol dehydrogenase N-terminal" evidence="3">
    <location>
        <begin position="29"/>
        <end position="264"/>
    </location>
</feature>
<proteinExistence type="predicted"/>
<dbReference type="Gene3D" id="3.40.50.720">
    <property type="entry name" value="NAD(P)-binding Rossmann-like Domain"/>
    <property type="match status" value="1"/>
</dbReference>
<dbReference type="InterPro" id="IPR013131">
    <property type="entry name" value="Mannitol_DH_N"/>
</dbReference>
<protein>
    <submittedName>
        <fullName evidence="5">Tagaturonate reductase</fullName>
        <ecNumber evidence="5">1.1.1.58</ecNumber>
    </submittedName>
</protein>
<name>A0A8T4HDT8_9SPHI</name>
<dbReference type="GO" id="GO:0019592">
    <property type="term" value="P:mannitol catabolic process"/>
    <property type="evidence" value="ECO:0007669"/>
    <property type="project" value="TreeGrafter"/>
</dbReference>
<dbReference type="Proteomes" id="UP000679691">
    <property type="component" value="Unassembled WGS sequence"/>
</dbReference>
<dbReference type="Gene3D" id="1.10.1040.10">
    <property type="entry name" value="N-(1-d-carboxylethyl)-l-norvaline Dehydrogenase, domain 2"/>
    <property type="match status" value="1"/>
</dbReference>
<dbReference type="SUPFAM" id="SSF48179">
    <property type="entry name" value="6-phosphogluconate dehydrogenase C-terminal domain-like"/>
    <property type="match status" value="1"/>
</dbReference>
<dbReference type="Pfam" id="PF01232">
    <property type="entry name" value="Mannitol_dh"/>
    <property type="match status" value="1"/>
</dbReference>
<evidence type="ECO:0000313" key="6">
    <source>
        <dbReference type="Proteomes" id="UP000679691"/>
    </source>
</evidence>
<evidence type="ECO:0000313" key="5">
    <source>
        <dbReference type="EMBL" id="MBP3944276.1"/>
    </source>
</evidence>
<evidence type="ECO:0000259" key="3">
    <source>
        <dbReference type="Pfam" id="PF01232"/>
    </source>
</evidence>